<dbReference type="OrthoDB" id="8114643at2"/>
<organism evidence="1 2">
    <name type="scientific">Persephonella hydrogeniphila</name>
    <dbReference type="NCBI Taxonomy" id="198703"/>
    <lineage>
        <taxon>Bacteria</taxon>
        <taxon>Pseudomonadati</taxon>
        <taxon>Aquificota</taxon>
        <taxon>Aquificia</taxon>
        <taxon>Aquificales</taxon>
        <taxon>Hydrogenothermaceae</taxon>
        <taxon>Persephonella</taxon>
    </lineage>
</organism>
<dbReference type="EMBL" id="OBEI01000003">
    <property type="protein sequence ID" value="SNZ07699.1"/>
    <property type="molecule type" value="Genomic_DNA"/>
</dbReference>
<dbReference type="AlphaFoldDB" id="A0A285NE19"/>
<dbReference type="RefSeq" id="WP_097000152.1">
    <property type="nucleotide sequence ID" value="NZ_OBEI01000003.1"/>
</dbReference>
<reference evidence="2" key="1">
    <citation type="submission" date="2017-09" db="EMBL/GenBank/DDBJ databases">
        <authorList>
            <person name="Varghese N."/>
            <person name="Submissions S."/>
        </authorList>
    </citation>
    <scope>NUCLEOTIDE SEQUENCE [LARGE SCALE GENOMIC DNA]</scope>
    <source>
        <strain evidence="2">DSM 15103</strain>
    </source>
</reference>
<evidence type="ECO:0000313" key="2">
    <source>
        <dbReference type="Proteomes" id="UP000219036"/>
    </source>
</evidence>
<evidence type="ECO:0000313" key="1">
    <source>
        <dbReference type="EMBL" id="SNZ07699.1"/>
    </source>
</evidence>
<sequence length="275" mass="32156">MPKKEKDISFYDFLYEDKQRIPFYFSQIFEGLTTGIETLEESKKSRNIEPSLGASKSYLRYEKTSEVIKSSKEFKEPLDIITLKLLEEIDISKLPSFEKAEEGQLFLEKGSFYLVSKEMLKSLYSWFTEILNRIHIAKNPKKKYEEINKIATLFQMNTKDVEFLADQIELLIPFIKNVEFETFIIFITENNQKLLGIIKEENLRDSLNSYYLKYGGKFIPNTYLVGIKDYYAQAILDTSINELVEVFESIKAMAIQVSDYDLMTPLTIFRIVNSS</sequence>
<proteinExistence type="predicted"/>
<protein>
    <submittedName>
        <fullName evidence="1">Uncharacterized protein</fullName>
    </submittedName>
</protein>
<dbReference type="Proteomes" id="UP000219036">
    <property type="component" value="Unassembled WGS sequence"/>
</dbReference>
<accession>A0A285NE19</accession>
<name>A0A285NE19_9AQUI</name>
<gene>
    <name evidence="1" type="ORF">SAMN06265182_0973</name>
</gene>
<keyword evidence="2" id="KW-1185">Reference proteome</keyword>